<reference evidence="1 2" key="1">
    <citation type="journal article" date="2013" name="Mar. Genomics">
        <title>Expression of sulfatases in Rhodopirellula baltica and the diversity of sulfatases in the genus Rhodopirellula.</title>
        <authorList>
            <person name="Wegner C.E."/>
            <person name="Richter-Heitmann T."/>
            <person name="Klindworth A."/>
            <person name="Klockow C."/>
            <person name="Richter M."/>
            <person name="Achstetter T."/>
            <person name="Glockner F.O."/>
            <person name="Harder J."/>
        </authorList>
    </citation>
    <scope>NUCLEOTIDE SEQUENCE [LARGE SCALE GENOMIC DNA]</scope>
    <source>
        <strain evidence="1 2">SH398</strain>
    </source>
</reference>
<dbReference type="AlphaFoldDB" id="M5SLS5"/>
<sequence length="48" mass="5508">MPPSGGFESIRLAQSILGELCDQIVEPSLFRRILAFRRQCKTFIQNQI</sequence>
<dbReference type="Proteomes" id="UP000011996">
    <property type="component" value="Unassembled WGS sequence"/>
</dbReference>
<evidence type="ECO:0000313" key="1">
    <source>
        <dbReference type="EMBL" id="EMI27184.1"/>
    </source>
</evidence>
<comment type="caution">
    <text evidence="1">The sequence shown here is derived from an EMBL/GenBank/DDBJ whole genome shotgun (WGS) entry which is preliminary data.</text>
</comment>
<organism evidence="1 2">
    <name type="scientific">Rhodopirellula europaea SH398</name>
    <dbReference type="NCBI Taxonomy" id="1263868"/>
    <lineage>
        <taxon>Bacteria</taxon>
        <taxon>Pseudomonadati</taxon>
        <taxon>Planctomycetota</taxon>
        <taxon>Planctomycetia</taxon>
        <taxon>Pirellulales</taxon>
        <taxon>Pirellulaceae</taxon>
        <taxon>Rhodopirellula</taxon>
    </lineage>
</organism>
<evidence type="ECO:0000313" key="2">
    <source>
        <dbReference type="Proteomes" id="UP000011996"/>
    </source>
</evidence>
<proteinExistence type="predicted"/>
<name>M5SLS5_9BACT</name>
<accession>M5SLS5</accession>
<gene>
    <name evidence="1" type="ORF">RESH_02191</name>
</gene>
<dbReference type="EMBL" id="ANOF01000071">
    <property type="protein sequence ID" value="EMI27184.1"/>
    <property type="molecule type" value="Genomic_DNA"/>
</dbReference>
<protein>
    <submittedName>
        <fullName evidence="1">Uncharacterized protein</fullName>
    </submittedName>
</protein>